<name>A0ABY5HCA3_9PSED</name>
<feature type="transmembrane region" description="Helical" evidence="1">
    <location>
        <begin position="158"/>
        <end position="175"/>
    </location>
</feature>
<evidence type="ECO:0000259" key="2">
    <source>
        <dbReference type="Pfam" id="PF09335"/>
    </source>
</evidence>
<dbReference type="Pfam" id="PF09335">
    <property type="entry name" value="VTT_dom"/>
    <property type="match status" value="1"/>
</dbReference>
<evidence type="ECO:0000313" key="3">
    <source>
        <dbReference type="EMBL" id="UTW09729.1"/>
    </source>
</evidence>
<feature type="domain" description="VTT" evidence="2">
    <location>
        <begin position="32"/>
        <end position="138"/>
    </location>
</feature>
<reference evidence="3" key="1">
    <citation type="submission" date="2021-04" db="EMBL/GenBank/DDBJ databases">
        <title>Oceanospirillales bacteria with DddD are important DMSP degraders in coastal seawater.</title>
        <authorList>
            <person name="Liu J."/>
        </authorList>
    </citation>
    <scope>NUCLEOTIDE SEQUENCE</scope>
    <source>
        <strain evidence="3">D13-4</strain>
    </source>
</reference>
<dbReference type="Proteomes" id="UP001059672">
    <property type="component" value="Chromosome"/>
</dbReference>
<feature type="transmembrane region" description="Helical" evidence="1">
    <location>
        <begin position="131"/>
        <end position="152"/>
    </location>
</feature>
<dbReference type="EMBL" id="CP073346">
    <property type="protein sequence ID" value="UTW09729.1"/>
    <property type="molecule type" value="Genomic_DNA"/>
</dbReference>
<keyword evidence="1" id="KW-0812">Transmembrane</keyword>
<accession>A0ABY5HCA3</accession>
<proteinExistence type="predicted"/>
<dbReference type="InterPro" id="IPR051311">
    <property type="entry name" value="DedA_domain"/>
</dbReference>
<keyword evidence="1" id="KW-1133">Transmembrane helix</keyword>
<evidence type="ECO:0000256" key="1">
    <source>
        <dbReference type="SAM" id="Phobius"/>
    </source>
</evidence>
<dbReference type="PANTHER" id="PTHR42709">
    <property type="entry name" value="ALKALINE PHOSPHATASE LIKE PROTEIN"/>
    <property type="match status" value="1"/>
</dbReference>
<dbReference type="RefSeq" id="WP_255840387.1">
    <property type="nucleotide sequence ID" value="NZ_CP073346.1"/>
</dbReference>
<feature type="transmembrane region" description="Helical" evidence="1">
    <location>
        <begin position="12"/>
        <end position="34"/>
    </location>
</feature>
<organism evidence="3 4">
    <name type="scientific">Pseudomonas benzenivorans</name>
    <dbReference type="NCBI Taxonomy" id="556533"/>
    <lineage>
        <taxon>Bacteria</taxon>
        <taxon>Pseudomonadati</taxon>
        <taxon>Pseudomonadota</taxon>
        <taxon>Gammaproteobacteria</taxon>
        <taxon>Pseudomonadales</taxon>
        <taxon>Pseudomonadaceae</taxon>
        <taxon>Pseudomonas</taxon>
    </lineage>
</organism>
<dbReference type="PANTHER" id="PTHR42709:SF2">
    <property type="entry name" value="INNER MEMBRANE PROTEIN YOHD"/>
    <property type="match status" value="1"/>
</dbReference>
<keyword evidence="1" id="KW-0472">Membrane</keyword>
<dbReference type="InterPro" id="IPR032816">
    <property type="entry name" value="VTT_dom"/>
</dbReference>
<protein>
    <submittedName>
        <fullName evidence="3">DedA family protein</fullName>
    </submittedName>
</protein>
<evidence type="ECO:0000313" key="4">
    <source>
        <dbReference type="Proteomes" id="UP001059672"/>
    </source>
</evidence>
<sequence length="184" mass="21334">MLEDLLRQFGYPALVLGTFLEGEMSLLLAAYLALRGYLRIEWVMLCAFCGTYASDQLWYYLGRRHGRQILDRRPRWHALGEKALGHLRRYPDLWVLSFRFIYGMRTVMPLAIGLSGYSWRRYLLLDGIGAALWATALGTAAYHLGAALEVLLGDLRRYQLFVLGALLVFFTALWLRRRRRRSAE</sequence>
<keyword evidence="4" id="KW-1185">Reference proteome</keyword>
<feature type="transmembrane region" description="Helical" evidence="1">
    <location>
        <begin position="41"/>
        <end position="61"/>
    </location>
</feature>
<gene>
    <name evidence="3" type="ORF">KDW96_10665</name>
</gene>